<feature type="signal peptide" evidence="1">
    <location>
        <begin position="1"/>
        <end position="25"/>
    </location>
</feature>
<keyword evidence="3" id="KW-1185">Reference proteome</keyword>
<feature type="chain" id="PRO_5012967774" description="Lipid A deacylase LpxR family protein" evidence="1">
    <location>
        <begin position="26"/>
        <end position="368"/>
    </location>
</feature>
<organism evidence="2 3">
    <name type="scientific">Caenispirillum bisanense</name>
    <dbReference type="NCBI Taxonomy" id="414052"/>
    <lineage>
        <taxon>Bacteria</taxon>
        <taxon>Pseudomonadati</taxon>
        <taxon>Pseudomonadota</taxon>
        <taxon>Alphaproteobacteria</taxon>
        <taxon>Rhodospirillales</taxon>
        <taxon>Novispirillaceae</taxon>
        <taxon>Caenispirillum</taxon>
    </lineage>
</organism>
<protein>
    <recommendedName>
        <fullName evidence="4">Lipid A deacylase LpxR family protein</fullName>
    </recommendedName>
</protein>
<keyword evidence="1" id="KW-0732">Signal</keyword>
<dbReference type="Gene3D" id="2.40.128.140">
    <property type="entry name" value="Outer membrane protein"/>
    <property type="match status" value="1"/>
</dbReference>
<gene>
    <name evidence="2" type="ORF">SAMN05421508_1116</name>
</gene>
<dbReference type="Proteomes" id="UP000219621">
    <property type="component" value="Unassembled WGS sequence"/>
</dbReference>
<accession>A0A286GWW1</accession>
<evidence type="ECO:0000313" key="3">
    <source>
        <dbReference type="Proteomes" id="UP000219621"/>
    </source>
</evidence>
<dbReference type="AlphaFoldDB" id="A0A286GWW1"/>
<reference evidence="2 3" key="1">
    <citation type="submission" date="2017-09" db="EMBL/GenBank/DDBJ databases">
        <authorList>
            <person name="Ehlers B."/>
            <person name="Leendertz F.H."/>
        </authorList>
    </citation>
    <scope>NUCLEOTIDE SEQUENCE [LARGE SCALE GENOMIC DNA]</scope>
    <source>
        <strain evidence="2 3">USBA 140</strain>
    </source>
</reference>
<evidence type="ECO:0008006" key="4">
    <source>
        <dbReference type="Google" id="ProtNLM"/>
    </source>
</evidence>
<dbReference type="InterPro" id="IPR018707">
    <property type="entry name" value="LpxR"/>
</dbReference>
<evidence type="ECO:0000313" key="2">
    <source>
        <dbReference type="EMBL" id="SOD99972.1"/>
    </source>
</evidence>
<proteinExistence type="predicted"/>
<dbReference type="RefSeq" id="WP_245913575.1">
    <property type="nucleotide sequence ID" value="NZ_OCNJ01000011.1"/>
</dbReference>
<sequence length="368" mass="39933">MIRTFPIAAAAAVAAASVAVLPAPAAAQDAPAADTPVYFDPPVAAAETAPPPAEEVPLAPRVVKDDKAILSVQVENDVFTGTDRHYTNGFRLAYLSPEDAVPQWLENAARALPLFADDGNVRVSYAIGQSMYTPKDIEIKAPQPDDHPWAGFTYGTIGIINDSGRRLDTLELTLGVVGPASQADDTQEFVHDLIDTRDPAGWDNQLHNEPIVNLAYERAWRAMWESRYVGLQADVTPHAGGAVGNAFVYGNGGLMFRIGQDLPADYGPPRIRPSLPGSDFFVPDTDFGWYLFAGVDGRLVLRDIFLDGNTFRDSASVEKKWLVGEIQAGLAVTIDGVRLAYTHVYRTERFEGQDSGDTFGAFSVSFRF</sequence>
<dbReference type="InterPro" id="IPR037107">
    <property type="entry name" value="Put_OMP_sf"/>
</dbReference>
<dbReference type="EMBL" id="OCNJ01000011">
    <property type="protein sequence ID" value="SOD99972.1"/>
    <property type="molecule type" value="Genomic_DNA"/>
</dbReference>
<dbReference type="Pfam" id="PF09982">
    <property type="entry name" value="LpxR"/>
    <property type="match status" value="1"/>
</dbReference>
<name>A0A286GWW1_9PROT</name>
<evidence type="ECO:0000256" key="1">
    <source>
        <dbReference type="SAM" id="SignalP"/>
    </source>
</evidence>